<comment type="caution">
    <text evidence="1">The sequence shown here is derived from an EMBL/GenBank/DDBJ whole genome shotgun (WGS) entry which is preliminary data.</text>
</comment>
<name>A0A8H7VN72_9FUNG</name>
<gene>
    <name evidence="1" type="ORF">INT45_005815</name>
</gene>
<evidence type="ECO:0000313" key="1">
    <source>
        <dbReference type="EMBL" id="KAG2226850.1"/>
    </source>
</evidence>
<proteinExistence type="predicted"/>
<evidence type="ECO:0000313" key="2">
    <source>
        <dbReference type="Proteomes" id="UP000646827"/>
    </source>
</evidence>
<reference evidence="1 2" key="1">
    <citation type="submission" date="2020-12" db="EMBL/GenBank/DDBJ databases">
        <title>Metabolic potential, ecology and presence of endohyphal bacteria is reflected in genomic diversity of Mucoromycotina.</title>
        <authorList>
            <person name="Muszewska A."/>
            <person name="Okrasinska A."/>
            <person name="Steczkiewicz K."/>
            <person name="Drgas O."/>
            <person name="Orlowska M."/>
            <person name="Perlinska-Lenart U."/>
            <person name="Aleksandrzak-Piekarczyk T."/>
            <person name="Szatraj K."/>
            <person name="Zielenkiewicz U."/>
            <person name="Pilsyk S."/>
            <person name="Malc E."/>
            <person name="Mieczkowski P."/>
            <person name="Kruszewska J.S."/>
            <person name="Biernat P."/>
            <person name="Pawlowska J."/>
        </authorList>
    </citation>
    <scope>NUCLEOTIDE SEQUENCE [LARGE SCALE GENOMIC DNA]</scope>
    <source>
        <strain evidence="1 2">CBS 142.35</strain>
    </source>
</reference>
<dbReference type="OrthoDB" id="10525300at2759"/>
<protein>
    <submittedName>
        <fullName evidence="1">Uncharacterized protein</fullName>
    </submittedName>
</protein>
<dbReference type="EMBL" id="JAEPRB010000013">
    <property type="protein sequence ID" value="KAG2226850.1"/>
    <property type="molecule type" value="Genomic_DNA"/>
</dbReference>
<dbReference type="Proteomes" id="UP000646827">
    <property type="component" value="Unassembled WGS sequence"/>
</dbReference>
<accession>A0A8H7VN72</accession>
<sequence>MFLSNIHRTSVRRLEVGNYKGLKEQIIEFYARHDVNCTELEDVIHVGSKLTPRGHVISTKIRQGSKDNKKFAKLTLPFDVRAKSGKQNTKRLEWVDTFGQIYLLFSHIQNGKQRILVFISLELTTASTPSTNIPAESHSRQRFYVTDAITIK</sequence>
<dbReference type="AlphaFoldDB" id="A0A8H7VN72"/>
<organism evidence="1 2">
    <name type="scientific">Circinella minor</name>
    <dbReference type="NCBI Taxonomy" id="1195481"/>
    <lineage>
        <taxon>Eukaryota</taxon>
        <taxon>Fungi</taxon>
        <taxon>Fungi incertae sedis</taxon>
        <taxon>Mucoromycota</taxon>
        <taxon>Mucoromycotina</taxon>
        <taxon>Mucoromycetes</taxon>
        <taxon>Mucorales</taxon>
        <taxon>Lichtheimiaceae</taxon>
        <taxon>Circinella</taxon>
    </lineage>
</organism>
<keyword evidence="2" id="KW-1185">Reference proteome</keyword>